<dbReference type="Proteomes" id="UP000472263">
    <property type="component" value="Chromosome 8"/>
</dbReference>
<reference evidence="3" key="1">
    <citation type="submission" date="2019-06" db="EMBL/GenBank/DDBJ databases">
        <authorList>
            <consortium name="Wellcome Sanger Institute Data Sharing"/>
        </authorList>
    </citation>
    <scope>NUCLEOTIDE SEQUENCE [LARGE SCALE GENOMIC DNA]</scope>
</reference>
<proteinExistence type="inferred from homology"/>
<dbReference type="GO" id="GO:0006869">
    <property type="term" value="P:lipid transport"/>
    <property type="evidence" value="ECO:0007669"/>
    <property type="project" value="InterPro"/>
</dbReference>
<protein>
    <submittedName>
        <fullName evidence="3">Apolipoprotein L</fullName>
    </submittedName>
</protein>
<dbReference type="GO" id="GO:0008289">
    <property type="term" value="F:lipid binding"/>
    <property type="evidence" value="ECO:0007669"/>
    <property type="project" value="InterPro"/>
</dbReference>
<feature type="transmembrane region" description="Helical" evidence="2">
    <location>
        <begin position="330"/>
        <end position="351"/>
    </location>
</feature>
<dbReference type="InterPro" id="IPR008405">
    <property type="entry name" value="ApoL"/>
</dbReference>
<sequence>KIKHNEITLTEELQEALCRYISDTFSYMDTVKEFCYRLSKWMLERETEVSMMMDIKDRADKINLNFSHVTKSEKKAQALFEFTKSKLSLSADSRREELKKELATVLKDSLEGLEKLNSFLDAVERLAVTSLQVFMEENQVLELPRGISPERVQAVITAARLVCPLLLEFKRDASAFFLPSIHNVEVLAAYLDKYICITQKICERLENSAISEFSQKMVKEMVLDLTLDLSEDNIQTNRCHVRQLIDIRMDQHFRLVFLFQKVSCSKFISEFRERKPRMLKFLSDLEETAVQLDRMKMGAKISSVAGSSVGAVGGVLSIAGLALAPVTAGVSLALTLAGVGLGLTSGVNSLVTTATETGINHKHQNKATEVFQDFMEDVQSVQDCLEEVSSQAFTGIEVSKLDVALGVGKVLTKVGTVGRGIDSIVDATSATVVKSDDLILSAGKVASQEGKSLRNVPNVASDIPDVGQAVARGPLALSTSARAGFITLNSLFLGLDILFICKDSMSLAKGSKSDVSEFIRARSALWHSELDSWQRIHDSLCQGLETSEKNQITLLIPFYPEEDEYTKVESDPVE</sequence>
<evidence type="ECO:0000313" key="3">
    <source>
        <dbReference type="Ensembl" id="ENSMMDP00005033320.1"/>
    </source>
</evidence>
<evidence type="ECO:0000313" key="4">
    <source>
        <dbReference type="Proteomes" id="UP000472263"/>
    </source>
</evidence>
<dbReference type="PANTHER" id="PTHR14096">
    <property type="entry name" value="APOLIPOPROTEIN L"/>
    <property type="match status" value="1"/>
</dbReference>
<reference evidence="3" key="3">
    <citation type="submission" date="2025-09" db="UniProtKB">
        <authorList>
            <consortium name="Ensembl"/>
        </authorList>
    </citation>
    <scope>IDENTIFICATION</scope>
</reference>
<keyword evidence="4" id="KW-1185">Reference proteome</keyword>
<organism evidence="3 4">
    <name type="scientific">Myripristis murdjan</name>
    <name type="common">pinecone soldierfish</name>
    <dbReference type="NCBI Taxonomy" id="586833"/>
    <lineage>
        <taxon>Eukaryota</taxon>
        <taxon>Metazoa</taxon>
        <taxon>Chordata</taxon>
        <taxon>Craniata</taxon>
        <taxon>Vertebrata</taxon>
        <taxon>Euteleostomi</taxon>
        <taxon>Actinopterygii</taxon>
        <taxon>Neopterygii</taxon>
        <taxon>Teleostei</taxon>
        <taxon>Neoteleostei</taxon>
        <taxon>Acanthomorphata</taxon>
        <taxon>Holocentriformes</taxon>
        <taxon>Holocentridae</taxon>
        <taxon>Myripristis</taxon>
    </lineage>
</organism>
<dbReference type="Ensembl" id="ENSMMDT00005034060.1">
    <property type="protein sequence ID" value="ENSMMDP00005033320.1"/>
    <property type="gene ID" value="ENSMMDG00005015685.1"/>
</dbReference>
<dbReference type="GO" id="GO:0016020">
    <property type="term" value="C:membrane"/>
    <property type="evidence" value="ECO:0007669"/>
    <property type="project" value="TreeGrafter"/>
</dbReference>
<dbReference type="GO" id="GO:0042157">
    <property type="term" value="P:lipoprotein metabolic process"/>
    <property type="evidence" value="ECO:0007669"/>
    <property type="project" value="InterPro"/>
</dbReference>
<dbReference type="AlphaFoldDB" id="A0A667YRZ4"/>
<dbReference type="PANTHER" id="PTHR14096:SF57">
    <property type="entry name" value="APOLIPOPROTEIN L4"/>
    <property type="match status" value="1"/>
</dbReference>
<dbReference type="InParanoid" id="A0A667YRZ4"/>
<comment type="similarity">
    <text evidence="1">Belongs to the apolipoprotein L family.</text>
</comment>
<dbReference type="Pfam" id="PF05461">
    <property type="entry name" value="ApoL"/>
    <property type="match status" value="1"/>
</dbReference>
<dbReference type="GeneTree" id="ENSGT01030000234599"/>
<evidence type="ECO:0000256" key="2">
    <source>
        <dbReference type="SAM" id="Phobius"/>
    </source>
</evidence>
<reference evidence="3" key="2">
    <citation type="submission" date="2025-08" db="UniProtKB">
        <authorList>
            <consortium name="Ensembl"/>
        </authorList>
    </citation>
    <scope>IDENTIFICATION</scope>
</reference>
<keyword evidence="2" id="KW-0472">Membrane</keyword>
<keyword evidence="2" id="KW-1133">Transmembrane helix</keyword>
<accession>A0A667YRZ4</accession>
<evidence type="ECO:0000256" key="1">
    <source>
        <dbReference type="ARBA" id="ARBA00010090"/>
    </source>
</evidence>
<keyword evidence="2" id="KW-0812">Transmembrane</keyword>
<feature type="transmembrane region" description="Helical" evidence="2">
    <location>
        <begin position="304"/>
        <end position="324"/>
    </location>
</feature>
<name>A0A667YRZ4_9TELE</name>
<dbReference type="GO" id="GO:0005576">
    <property type="term" value="C:extracellular region"/>
    <property type="evidence" value="ECO:0007669"/>
    <property type="project" value="InterPro"/>
</dbReference>
<dbReference type="FunCoup" id="A0A667YRZ4">
    <property type="interactions" value="80"/>
</dbReference>